<accession>A0A316FS15</accession>
<proteinExistence type="predicted"/>
<feature type="domain" description="Type IV pilin Tt1218-like" evidence="2">
    <location>
        <begin position="30"/>
        <end position="109"/>
    </location>
</feature>
<reference evidence="3 4" key="1">
    <citation type="submission" date="2018-05" db="EMBL/GenBank/DDBJ databases">
        <title>Genomic Encyclopedia of Type Strains, Phase IV (KMG-IV): sequencing the most valuable type-strain genomes for metagenomic binning, comparative biology and taxonomic classification.</title>
        <authorList>
            <person name="Goeker M."/>
        </authorList>
    </citation>
    <scope>NUCLEOTIDE SEQUENCE [LARGE SCALE GENOMIC DNA]</scope>
    <source>
        <strain evidence="3 4">DSM 25350</strain>
    </source>
</reference>
<sequence length="179" mass="19455">MKFVKTDGVSLIEVLVTTLILGIGLLGVAAMQVTSVNSSQEGYYRSQATEIAESVASRMRTTRMSIYDGITTFADVIEDYAGEPYDCSAVKSCIGSDCNDEELVNFDKWQLCQVASRDLPGGEIYVRNVSGLRSRVAVSWDVAQARQDTGQRTILNNQCSSVGVPDNQGKDCVVLEIIP</sequence>
<evidence type="ECO:0000313" key="4">
    <source>
        <dbReference type="Proteomes" id="UP000245790"/>
    </source>
</evidence>
<keyword evidence="1" id="KW-1133">Transmembrane helix</keyword>
<dbReference type="OrthoDB" id="8547299at2"/>
<dbReference type="NCBIfam" id="TIGR02532">
    <property type="entry name" value="IV_pilin_GFxxxE"/>
    <property type="match status" value="1"/>
</dbReference>
<dbReference type="AlphaFoldDB" id="A0A316FS15"/>
<keyword evidence="4" id="KW-1185">Reference proteome</keyword>
<name>A0A316FS15_9GAMM</name>
<protein>
    <submittedName>
        <fullName evidence="3">Type IV pilus modification protein PilV</fullName>
    </submittedName>
</protein>
<gene>
    <name evidence="3" type="ORF">C8D97_106208</name>
</gene>
<dbReference type="InterPro" id="IPR013362">
    <property type="entry name" value="Pilus_4_PilV"/>
</dbReference>
<dbReference type="InterPro" id="IPR054402">
    <property type="entry name" value="Tt1218-like_dom"/>
</dbReference>
<dbReference type="InterPro" id="IPR012902">
    <property type="entry name" value="N_methyl_site"/>
</dbReference>
<dbReference type="EMBL" id="QGGU01000006">
    <property type="protein sequence ID" value="PWK50915.1"/>
    <property type="molecule type" value="Genomic_DNA"/>
</dbReference>
<dbReference type="Proteomes" id="UP000245790">
    <property type="component" value="Unassembled WGS sequence"/>
</dbReference>
<dbReference type="RefSeq" id="WP_109763572.1">
    <property type="nucleotide sequence ID" value="NZ_QGGU01000006.1"/>
</dbReference>
<evidence type="ECO:0000313" key="3">
    <source>
        <dbReference type="EMBL" id="PWK50915.1"/>
    </source>
</evidence>
<keyword evidence="1" id="KW-0472">Membrane</keyword>
<dbReference type="Pfam" id="PF22150">
    <property type="entry name" value="Tt1218-like"/>
    <property type="match status" value="1"/>
</dbReference>
<evidence type="ECO:0000259" key="2">
    <source>
        <dbReference type="Pfam" id="PF22150"/>
    </source>
</evidence>
<keyword evidence="1" id="KW-0812">Transmembrane</keyword>
<dbReference type="NCBIfam" id="TIGR02523">
    <property type="entry name" value="type_IV_pilV"/>
    <property type="match status" value="1"/>
</dbReference>
<evidence type="ECO:0000256" key="1">
    <source>
        <dbReference type="SAM" id="Phobius"/>
    </source>
</evidence>
<comment type="caution">
    <text evidence="3">The sequence shown here is derived from an EMBL/GenBank/DDBJ whole genome shotgun (WGS) entry which is preliminary data.</text>
</comment>
<feature type="transmembrane region" description="Helical" evidence="1">
    <location>
        <begin position="12"/>
        <end position="31"/>
    </location>
</feature>
<organism evidence="3 4">
    <name type="scientific">Pleionea mediterranea</name>
    <dbReference type="NCBI Taxonomy" id="523701"/>
    <lineage>
        <taxon>Bacteria</taxon>
        <taxon>Pseudomonadati</taxon>
        <taxon>Pseudomonadota</taxon>
        <taxon>Gammaproteobacteria</taxon>
        <taxon>Oceanospirillales</taxon>
        <taxon>Pleioneaceae</taxon>
        <taxon>Pleionea</taxon>
    </lineage>
</organism>